<gene>
    <name evidence="2" type="ORF">AJ78_05997</name>
</gene>
<evidence type="ECO:0000313" key="2">
    <source>
        <dbReference type="EMBL" id="OJD13561.1"/>
    </source>
</evidence>
<evidence type="ECO:0000313" key="3">
    <source>
        <dbReference type="Proteomes" id="UP000182235"/>
    </source>
</evidence>
<reference evidence="2 3" key="1">
    <citation type="submission" date="2015-07" db="EMBL/GenBank/DDBJ databases">
        <title>Emmonsia species relationships and genome sequence.</title>
        <authorList>
            <consortium name="The Broad Institute Genomics Platform"/>
            <person name="Cuomo C.A."/>
            <person name="Munoz J.F."/>
            <person name="Imamovic A."/>
            <person name="Priest M.E."/>
            <person name="Young S."/>
            <person name="Clay O.K."/>
            <person name="McEwen J.G."/>
        </authorList>
    </citation>
    <scope>NUCLEOTIDE SEQUENCE [LARGE SCALE GENOMIC DNA]</scope>
    <source>
        <strain evidence="2 3">UAMH 9510</strain>
    </source>
</reference>
<organism evidence="2 3">
    <name type="scientific">Emergomyces pasteurianus Ep9510</name>
    <dbReference type="NCBI Taxonomy" id="1447872"/>
    <lineage>
        <taxon>Eukaryota</taxon>
        <taxon>Fungi</taxon>
        <taxon>Dikarya</taxon>
        <taxon>Ascomycota</taxon>
        <taxon>Pezizomycotina</taxon>
        <taxon>Eurotiomycetes</taxon>
        <taxon>Eurotiomycetidae</taxon>
        <taxon>Onygenales</taxon>
        <taxon>Ajellomycetaceae</taxon>
        <taxon>Emergomyces</taxon>
    </lineage>
</organism>
<feature type="compositionally biased region" description="Basic and acidic residues" evidence="1">
    <location>
        <begin position="31"/>
        <end position="51"/>
    </location>
</feature>
<dbReference type="AlphaFoldDB" id="A0A1J9PAG9"/>
<proteinExistence type="predicted"/>
<comment type="caution">
    <text evidence="2">The sequence shown here is derived from an EMBL/GenBank/DDBJ whole genome shotgun (WGS) entry which is preliminary data.</text>
</comment>
<dbReference type="EMBL" id="LGRN01000289">
    <property type="protein sequence ID" value="OJD13561.1"/>
    <property type="molecule type" value="Genomic_DNA"/>
</dbReference>
<protein>
    <submittedName>
        <fullName evidence="2">Uncharacterized protein</fullName>
    </submittedName>
</protein>
<sequence length="104" mass="11719">MEHFEMFGLNDDLRQKSNLLYAMEHFSERVDDITPSRELETRQTRRGDSRTDGANGRGPGRAVYIGCVHGSHVVTGSVATLLLRDYQENNRDGDIHGTMKALNL</sequence>
<dbReference type="Proteomes" id="UP000182235">
    <property type="component" value="Unassembled WGS sequence"/>
</dbReference>
<dbReference type="VEuPathDB" id="FungiDB:AJ78_05997"/>
<feature type="region of interest" description="Disordered" evidence="1">
    <location>
        <begin position="31"/>
        <end position="60"/>
    </location>
</feature>
<evidence type="ECO:0000256" key="1">
    <source>
        <dbReference type="SAM" id="MobiDB-lite"/>
    </source>
</evidence>
<accession>A0A1J9PAG9</accession>
<name>A0A1J9PAG9_9EURO</name>
<keyword evidence="3" id="KW-1185">Reference proteome</keyword>